<protein>
    <recommendedName>
        <fullName evidence="1">C2 domain-containing protein</fullName>
    </recommendedName>
</protein>
<sequence>MFLIVKIETARLLRKNPTSNKLYRVVFWLNPEVRGSTTVAAEPTWGEEYRLELEAGQNCRFLYMEVLSFSRPADSDPGTSTGVAVVGRVRIRLPRLTGRKEGGVYALVRLEGDGCIESGKVLVYTKVVGDDF</sequence>
<organism evidence="2 3">
    <name type="scientific">Erythroxylum novogranatense</name>
    <dbReference type="NCBI Taxonomy" id="1862640"/>
    <lineage>
        <taxon>Eukaryota</taxon>
        <taxon>Viridiplantae</taxon>
        <taxon>Streptophyta</taxon>
        <taxon>Embryophyta</taxon>
        <taxon>Tracheophyta</taxon>
        <taxon>Spermatophyta</taxon>
        <taxon>Magnoliopsida</taxon>
        <taxon>eudicotyledons</taxon>
        <taxon>Gunneridae</taxon>
        <taxon>Pentapetalae</taxon>
        <taxon>rosids</taxon>
        <taxon>fabids</taxon>
        <taxon>Malpighiales</taxon>
        <taxon>Erythroxylaceae</taxon>
        <taxon>Erythroxylum</taxon>
    </lineage>
</organism>
<proteinExistence type="predicted"/>
<reference evidence="2 3" key="1">
    <citation type="submission" date="2021-09" db="EMBL/GenBank/DDBJ databases">
        <title>Genomic insights and catalytic innovation underlie evolution of tropane alkaloids biosynthesis.</title>
        <authorList>
            <person name="Wang Y.-J."/>
            <person name="Tian T."/>
            <person name="Huang J.-P."/>
            <person name="Huang S.-X."/>
        </authorList>
    </citation>
    <scope>NUCLEOTIDE SEQUENCE [LARGE SCALE GENOMIC DNA]</scope>
    <source>
        <strain evidence="2">KIB-2018</strain>
        <tissue evidence="2">Leaf</tissue>
    </source>
</reference>
<comment type="caution">
    <text evidence="2">The sequence shown here is derived from an EMBL/GenBank/DDBJ whole genome shotgun (WGS) entry which is preliminary data.</text>
</comment>
<dbReference type="PANTHER" id="PTHR38365:SF1">
    <property type="entry name" value="C2 DOMAIN-CONTAINING PROTEIN"/>
    <property type="match status" value="1"/>
</dbReference>
<feature type="domain" description="C2" evidence="1">
    <location>
        <begin position="3"/>
        <end position="98"/>
    </location>
</feature>
<evidence type="ECO:0000313" key="2">
    <source>
        <dbReference type="EMBL" id="KAJ8767827.1"/>
    </source>
</evidence>
<dbReference type="Proteomes" id="UP001159364">
    <property type="component" value="Linkage Group LG04"/>
</dbReference>
<dbReference type="Pfam" id="PF00168">
    <property type="entry name" value="C2"/>
    <property type="match status" value="1"/>
</dbReference>
<gene>
    <name evidence="2" type="ORF">K2173_020767</name>
</gene>
<accession>A0AAV8TLL1</accession>
<dbReference type="InterPro" id="IPR000008">
    <property type="entry name" value="C2_dom"/>
</dbReference>
<dbReference type="AlphaFoldDB" id="A0AAV8TLL1"/>
<evidence type="ECO:0000259" key="1">
    <source>
        <dbReference type="Pfam" id="PF00168"/>
    </source>
</evidence>
<dbReference type="EMBL" id="JAIWQS010000004">
    <property type="protein sequence ID" value="KAJ8767827.1"/>
    <property type="molecule type" value="Genomic_DNA"/>
</dbReference>
<evidence type="ECO:0000313" key="3">
    <source>
        <dbReference type="Proteomes" id="UP001159364"/>
    </source>
</evidence>
<dbReference type="PANTHER" id="PTHR38365">
    <property type="entry name" value="C2 DOMAIN-CONTAINING PROTEIN-RELATED"/>
    <property type="match status" value="1"/>
</dbReference>
<keyword evidence="3" id="KW-1185">Reference proteome</keyword>
<name>A0AAV8TLL1_9ROSI</name>